<evidence type="ECO:0000256" key="6">
    <source>
        <dbReference type="ARBA" id="ARBA00023136"/>
    </source>
</evidence>
<evidence type="ECO:0000256" key="2">
    <source>
        <dbReference type="ARBA" id="ARBA00007937"/>
    </source>
</evidence>
<dbReference type="InterPro" id="IPR002123">
    <property type="entry name" value="Plipid/glycerol_acylTrfase"/>
</dbReference>
<keyword evidence="4 9" id="KW-0812">Transmembrane</keyword>
<proteinExistence type="inferred from homology"/>
<gene>
    <name evidence="11" type="ORF">HYC85_032336</name>
</gene>
<dbReference type="Pfam" id="PF01553">
    <property type="entry name" value="Acyltransferase"/>
    <property type="match status" value="1"/>
</dbReference>
<keyword evidence="12" id="KW-1185">Reference proteome</keyword>
<evidence type="ECO:0000259" key="10">
    <source>
        <dbReference type="SMART" id="SM00563"/>
    </source>
</evidence>
<reference evidence="11 12" key="2">
    <citation type="submission" date="2020-07" db="EMBL/GenBank/DDBJ databases">
        <title>Genome assembly of wild tea tree DASZ reveals pedigree and selection history of tea varieties.</title>
        <authorList>
            <person name="Zhang W."/>
        </authorList>
    </citation>
    <scope>NUCLEOTIDE SEQUENCE [LARGE SCALE GENOMIC DNA]</scope>
    <source>
        <strain evidence="12">cv. G240</strain>
        <tissue evidence="11">Leaf</tissue>
    </source>
</reference>
<dbReference type="SUPFAM" id="SSF69593">
    <property type="entry name" value="Glycerol-3-phosphate (1)-acyltransferase"/>
    <property type="match status" value="1"/>
</dbReference>
<dbReference type="AlphaFoldDB" id="A0A7J7FSU6"/>
<dbReference type="Proteomes" id="UP000593564">
    <property type="component" value="Unassembled WGS sequence"/>
</dbReference>
<feature type="transmembrane region" description="Helical" evidence="9">
    <location>
        <begin position="185"/>
        <end position="213"/>
    </location>
</feature>
<sequence>MATGRDGAGDCSPGPRSPKITKSLPPPRSPRGGAITLSSPSPSPNGDRALIARSTETVAVAVAVAVAVGSVLVRDGPSAQSIPFARQSITHTSNYNNNVWNSDSKQIRMLSKSFLFKSLVLLFSRLLLKHFRKPNGLHRSFSNANSSQSKFQRYPSLAQRSDLLDQTLIFNVEGALLKSPSLFPYFMLVAFEAGSILRAFVLFILYPFVCFVGHEMGLKIMVMVCFFGIKKESFTAGRAVLPKFFLEDVGLESFEVLRRSGGVRVGVSDLPQVMVECFLRDYLEVEFVVGRDLKVCCGYFVGLMEDKKKIVLDEIFEDEQKQIASNIIGISGFTKSVDHHLFSYCKEIYLVSKADRRNCHHLPRDRYPNPLIFHDGRLAFRPTPLATLFMFMWVPFGFTLALIRAIIALSMPYNMLIPILAFTGLRLKVINPNNFHNHSSVSKPELDNSNKPKAKGQLYVCNHRTLLDPLYFSFGIKKPVTAVTYSLSRMSELLAPIRTIRLTRDRYQDAKMMEKLLNQGDMIVCPEGTTCREPYLLRFSPLFTEMSDEIVPVAMDAQVSMFYGTTASGLKCLDPLFFLMNPSPSYTIRFLDKVRGATTCDKSRFAVANLVQSELGKALGFECTRLTRRDKYLILAGNEGIVPNGKKF</sequence>
<keyword evidence="5 9" id="KW-1133">Transmembrane helix</keyword>
<evidence type="ECO:0000256" key="7">
    <source>
        <dbReference type="ARBA" id="ARBA00023315"/>
    </source>
</evidence>
<keyword evidence="6 9" id="KW-0472">Membrane</keyword>
<evidence type="ECO:0000256" key="3">
    <source>
        <dbReference type="ARBA" id="ARBA00022679"/>
    </source>
</evidence>
<comment type="subcellular location">
    <subcellularLocation>
        <location evidence="1">Membrane</location>
        <topology evidence="1">Multi-pass membrane protein</topology>
    </subcellularLocation>
</comment>
<evidence type="ECO:0000256" key="8">
    <source>
        <dbReference type="SAM" id="MobiDB-lite"/>
    </source>
</evidence>
<comment type="caution">
    <text evidence="11">The sequence shown here is derived from an EMBL/GenBank/DDBJ whole genome shotgun (WGS) entry which is preliminary data.</text>
</comment>
<dbReference type="GO" id="GO:0090447">
    <property type="term" value="F:glycerol-3-phosphate 2-O-acyltransferase activity"/>
    <property type="evidence" value="ECO:0007669"/>
    <property type="project" value="TreeGrafter"/>
</dbReference>
<feature type="transmembrane region" description="Helical" evidence="9">
    <location>
        <begin position="385"/>
        <end position="407"/>
    </location>
</feature>
<evidence type="ECO:0000256" key="9">
    <source>
        <dbReference type="SAM" id="Phobius"/>
    </source>
</evidence>
<evidence type="ECO:0000256" key="1">
    <source>
        <dbReference type="ARBA" id="ARBA00004141"/>
    </source>
</evidence>
<evidence type="ECO:0000256" key="5">
    <source>
        <dbReference type="ARBA" id="ARBA00022989"/>
    </source>
</evidence>
<evidence type="ECO:0000313" key="11">
    <source>
        <dbReference type="EMBL" id="KAF5931463.1"/>
    </source>
</evidence>
<keyword evidence="7" id="KW-0012">Acyltransferase</keyword>
<dbReference type="GO" id="GO:0016791">
    <property type="term" value="F:phosphatase activity"/>
    <property type="evidence" value="ECO:0007669"/>
    <property type="project" value="TreeGrafter"/>
</dbReference>
<dbReference type="Pfam" id="PF23270">
    <property type="entry name" value="HAD_RAM2_N"/>
    <property type="match status" value="1"/>
</dbReference>
<dbReference type="InterPro" id="IPR056462">
    <property type="entry name" value="HAD_RAM2/GPAT1-8"/>
</dbReference>
<feature type="domain" description="Phospholipid/glycerol acyltransferase" evidence="10">
    <location>
        <begin position="457"/>
        <end position="558"/>
    </location>
</feature>
<accession>A0A7J7FSU6</accession>
<name>A0A7J7FSU6_CAMSI</name>
<dbReference type="PANTHER" id="PTHR15486:SF62">
    <property type="entry name" value="GLYCEROL-3-PHOSPHATE ACYLTRANSFERASE 2-RELATED"/>
    <property type="match status" value="1"/>
</dbReference>
<dbReference type="EMBL" id="JACBKZ010000015">
    <property type="protein sequence ID" value="KAF5931463.1"/>
    <property type="molecule type" value="Genomic_DNA"/>
</dbReference>
<comment type="similarity">
    <text evidence="2">Belongs to the GPAT/DAPAT family.</text>
</comment>
<organism evidence="11 12">
    <name type="scientific">Camellia sinensis</name>
    <name type="common">Tea plant</name>
    <name type="synonym">Thea sinensis</name>
    <dbReference type="NCBI Taxonomy" id="4442"/>
    <lineage>
        <taxon>Eukaryota</taxon>
        <taxon>Viridiplantae</taxon>
        <taxon>Streptophyta</taxon>
        <taxon>Embryophyta</taxon>
        <taxon>Tracheophyta</taxon>
        <taxon>Spermatophyta</taxon>
        <taxon>Magnoliopsida</taxon>
        <taxon>eudicotyledons</taxon>
        <taxon>Gunneridae</taxon>
        <taxon>Pentapetalae</taxon>
        <taxon>asterids</taxon>
        <taxon>Ericales</taxon>
        <taxon>Theaceae</taxon>
        <taxon>Camellia</taxon>
    </lineage>
</organism>
<dbReference type="GO" id="GO:0016020">
    <property type="term" value="C:membrane"/>
    <property type="evidence" value="ECO:0007669"/>
    <property type="project" value="UniProtKB-SubCell"/>
</dbReference>
<keyword evidence="3" id="KW-0808">Transferase</keyword>
<feature type="region of interest" description="Disordered" evidence="8">
    <location>
        <begin position="1"/>
        <end position="47"/>
    </location>
</feature>
<dbReference type="GO" id="GO:0010143">
    <property type="term" value="P:cutin biosynthetic process"/>
    <property type="evidence" value="ECO:0007669"/>
    <property type="project" value="TreeGrafter"/>
</dbReference>
<evidence type="ECO:0000256" key="4">
    <source>
        <dbReference type="ARBA" id="ARBA00022692"/>
    </source>
</evidence>
<protein>
    <recommendedName>
        <fullName evidence="10">Phospholipid/glycerol acyltransferase domain-containing protein</fullName>
    </recommendedName>
</protein>
<evidence type="ECO:0000313" key="12">
    <source>
        <dbReference type="Proteomes" id="UP000593564"/>
    </source>
</evidence>
<dbReference type="PANTHER" id="PTHR15486">
    <property type="entry name" value="ANCIENT UBIQUITOUS PROTEIN"/>
    <property type="match status" value="1"/>
</dbReference>
<dbReference type="SMART" id="SM00563">
    <property type="entry name" value="PlsC"/>
    <property type="match status" value="1"/>
</dbReference>
<reference evidence="12" key="1">
    <citation type="journal article" date="2020" name="Nat. Commun.">
        <title>Genome assembly of wild tea tree DASZ reveals pedigree and selection history of tea varieties.</title>
        <authorList>
            <person name="Zhang W."/>
            <person name="Zhang Y."/>
            <person name="Qiu H."/>
            <person name="Guo Y."/>
            <person name="Wan H."/>
            <person name="Zhang X."/>
            <person name="Scossa F."/>
            <person name="Alseekh S."/>
            <person name="Zhang Q."/>
            <person name="Wang P."/>
            <person name="Xu L."/>
            <person name="Schmidt M.H."/>
            <person name="Jia X."/>
            <person name="Li D."/>
            <person name="Zhu A."/>
            <person name="Guo F."/>
            <person name="Chen W."/>
            <person name="Ni D."/>
            <person name="Usadel B."/>
            <person name="Fernie A.R."/>
            <person name="Wen W."/>
        </authorList>
    </citation>
    <scope>NUCLEOTIDE SEQUENCE [LARGE SCALE GENOMIC DNA]</scope>
    <source>
        <strain evidence="12">cv. G240</strain>
    </source>
</reference>